<dbReference type="EC" id="2.7.1.21" evidence="13"/>
<dbReference type="FunFam" id="3.40.50.300:FF:001270">
    <property type="entry name" value="Thymidine kinase"/>
    <property type="match status" value="1"/>
</dbReference>
<feature type="binding site" evidence="12">
    <location>
        <position position="156"/>
    </location>
    <ligand>
        <name>substrate</name>
    </ligand>
</feature>
<dbReference type="InterPro" id="IPR027417">
    <property type="entry name" value="P-loop_NTPase"/>
</dbReference>
<feature type="active site" description="Proton acceptor" evidence="11">
    <location>
        <position position="72"/>
    </location>
</feature>
<keyword evidence="4" id="KW-0479">Metal-binding</keyword>
<name>A0AAD7ZEC5_DIPPU</name>
<keyword evidence="5 13" id="KW-0547">Nucleotide-binding</keyword>
<evidence type="ECO:0000256" key="1">
    <source>
        <dbReference type="ARBA" id="ARBA00007587"/>
    </source>
</evidence>
<keyword evidence="2 13" id="KW-0237">DNA synthesis</keyword>
<comment type="similarity">
    <text evidence="1 14">Belongs to the thymidine kinase family.</text>
</comment>
<keyword evidence="6 13" id="KW-0418">Kinase</keyword>
<keyword evidence="8 13" id="KW-0067">ATP-binding</keyword>
<evidence type="ECO:0000256" key="2">
    <source>
        <dbReference type="ARBA" id="ARBA00022634"/>
    </source>
</evidence>
<dbReference type="InterPro" id="IPR020633">
    <property type="entry name" value="Thymidine_kinase_CS"/>
</dbReference>
<evidence type="ECO:0000256" key="11">
    <source>
        <dbReference type="PIRSR" id="PIRSR035805-1"/>
    </source>
</evidence>
<dbReference type="GO" id="GO:0004797">
    <property type="term" value="F:thymidine kinase activity"/>
    <property type="evidence" value="ECO:0007669"/>
    <property type="project" value="UniProtKB-EC"/>
</dbReference>
<keyword evidence="3 13" id="KW-0808">Transferase</keyword>
<comment type="subunit">
    <text evidence="9">Homotetramer. Tetramerization from dimerization is induced by ATP and increases catalytic efficiency due to a high affinity for thymidine. Tetramerization is inhibited by phosphorylation at Ser-13. Interacts (via the KEN box) with FZR1.</text>
</comment>
<evidence type="ECO:0000256" key="9">
    <source>
        <dbReference type="ARBA" id="ARBA00046642"/>
    </source>
</evidence>
<evidence type="ECO:0000256" key="13">
    <source>
        <dbReference type="RuleBase" id="RU000544"/>
    </source>
</evidence>
<keyword evidence="7" id="KW-0862">Zinc</keyword>
<dbReference type="GO" id="GO:0046872">
    <property type="term" value="F:metal ion binding"/>
    <property type="evidence" value="ECO:0007669"/>
    <property type="project" value="UniProtKB-KW"/>
</dbReference>
<evidence type="ECO:0000256" key="14">
    <source>
        <dbReference type="RuleBase" id="RU004165"/>
    </source>
</evidence>
<protein>
    <recommendedName>
        <fullName evidence="13">Thymidine kinase</fullName>
        <ecNumber evidence="13">2.7.1.21</ecNumber>
    </recommendedName>
</protein>
<dbReference type="EMBL" id="JASPKZ010008804">
    <property type="protein sequence ID" value="KAJ9578973.1"/>
    <property type="molecule type" value="Genomic_DNA"/>
</dbReference>
<reference evidence="15" key="1">
    <citation type="journal article" date="2023" name="IScience">
        <title>Live-bearing cockroach genome reveals convergent evolutionary mechanisms linked to viviparity in insects and beyond.</title>
        <authorList>
            <person name="Fouks B."/>
            <person name="Harrison M.C."/>
            <person name="Mikhailova A.A."/>
            <person name="Marchal E."/>
            <person name="English S."/>
            <person name="Carruthers M."/>
            <person name="Jennings E.C."/>
            <person name="Chiamaka E.L."/>
            <person name="Frigard R.A."/>
            <person name="Pippel M."/>
            <person name="Attardo G.M."/>
            <person name="Benoit J.B."/>
            <person name="Bornberg-Bauer E."/>
            <person name="Tobe S.S."/>
        </authorList>
    </citation>
    <scope>NUCLEOTIDE SEQUENCE</scope>
    <source>
        <strain evidence="15">Stay&amp;Tobe</strain>
    </source>
</reference>
<dbReference type="Pfam" id="PF00265">
    <property type="entry name" value="TK"/>
    <property type="match status" value="1"/>
</dbReference>
<reference evidence="15" key="2">
    <citation type="submission" date="2023-05" db="EMBL/GenBank/DDBJ databases">
        <authorList>
            <person name="Fouks B."/>
        </authorList>
    </citation>
    <scope>NUCLEOTIDE SEQUENCE</scope>
    <source>
        <strain evidence="15">Stay&amp;Tobe</strain>
        <tissue evidence="15">Testes</tissue>
    </source>
</reference>
<comment type="catalytic activity">
    <reaction evidence="10">
        <text>thymidine + ATP = dTMP + ADP + H(+)</text>
        <dbReference type="Rhea" id="RHEA:19129"/>
        <dbReference type="ChEBI" id="CHEBI:15378"/>
        <dbReference type="ChEBI" id="CHEBI:17748"/>
        <dbReference type="ChEBI" id="CHEBI:30616"/>
        <dbReference type="ChEBI" id="CHEBI:63528"/>
        <dbReference type="ChEBI" id="CHEBI:456216"/>
        <dbReference type="EC" id="2.7.1.21"/>
    </reaction>
    <physiologicalReaction direction="left-to-right" evidence="10">
        <dbReference type="Rhea" id="RHEA:19130"/>
    </physiologicalReaction>
</comment>
<evidence type="ECO:0000256" key="6">
    <source>
        <dbReference type="ARBA" id="ARBA00022777"/>
    </source>
</evidence>
<dbReference type="PANTHER" id="PTHR11441">
    <property type="entry name" value="THYMIDINE KINASE"/>
    <property type="match status" value="1"/>
</dbReference>
<proteinExistence type="inferred from homology"/>
<organism evidence="15 16">
    <name type="scientific">Diploptera punctata</name>
    <name type="common">Pacific beetle cockroach</name>
    <dbReference type="NCBI Taxonomy" id="6984"/>
    <lineage>
        <taxon>Eukaryota</taxon>
        <taxon>Metazoa</taxon>
        <taxon>Ecdysozoa</taxon>
        <taxon>Arthropoda</taxon>
        <taxon>Hexapoda</taxon>
        <taxon>Insecta</taxon>
        <taxon>Pterygota</taxon>
        <taxon>Neoptera</taxon>
        <taxon>Polyneoptera</taxon>
        <taxon>Dictyoptera</taxon>
        <taxon>Blattodea</taxon>
        <taxon>Blaberoidea</taxon>
        <taxon>Blaberidae</taxon>
        <taxon>Diplopterinae</taxon>
        <taxon>Diploptera</taxon>
    </lineage>
</organism>
<keyword evidence="16" id="KW-1185">Reference proteome</keyword>
<evidence type="ECO:0000256" key="12">
    <source>
        <dbReference type="PIRSR" id="PIRSR035805-2"/>
    </source>
</evidence>
<dbReference type="Gene3D" id="3.30.60.20">
    <property type="match status" value="1"/>
</dbReference>
<accession>A0AAD7ZEC5</accession>
<dbReference type="GO" id="GO:0071897">
    <property type="term" value="P:DNA biosynthetic process"/>
    <property type="evidence" value="ECO:0007669"/>
    <property type="project" value="UniProtKB-KW"/>
</dbReference>
<evidence type="ECO:0000256" key="8">
    <source>
        <dbReference type="ARBA" id="ARBA00022840"/>
    </source>
</evidence>
<evidence type="ECO:0000313" key="16">
    <source>
        <dbReference type="Proteomes" id="UP001233999"/>
    </source>
</evidence>
<evidence type="ECO:0000256" key="7">
    <source>
        <dbReference type="ARBA" id="ARBA00022833"/>
    </source>
</evidence>
<dbReference type="GO" id="GO:0005524">
    <property type="term" value="F:ATP binding"/>
    <property type="evidence" value="ECO:0007669"/>
    <property type="project" value="UniProtKB-KW"/>
</dbReference>
<sequence length="204" mass="22721">MFSGKTTELIRRLKRYQIAKYKCLIVKYANDDRYSTTDIISHDHQSLSAVAANKISELKTNALEYDVIGIDEGQFFPDVVECCEEMANIGKIVIVAALDGTYQRIGFGTILNLVPLAESVVKLSAVCMICFKDAAYTKRIDHESYKLEVIGGADKYMAVCRICHPKAIISRSPLKSIVNNIPSKIITSKISPKKLFESTEPMCS</sequence>
<evidence type="ECO:0000256" key="10">
    <source>
        <dbReference type="ARBA" id="ARBA00048113"/>
    </source>
</evidence>
<gene>
    <name evidence="15" type="ORF">L9F63_024919</name>
</gene>
<evidence type="ECO:0000256" key="5">
    <source>
        <dbReference type="ARBA" id="ARBA00022741"/>
    </source>
</evidence>
<dbReference type="PANTHER" id="PTHR11441:SF0">
    <property type="entry name" value="THYMIDINE KINASE, CYTOSOLIC"/>
    <property type="match status" value="1"/>
</dbReference>
<dbReference type="GO" id="GO:0042802">
    <property type="term" value="F:identical protein binding"/>
    <property type="evidence" value="ECO:0007669"/>
    <property type="project" value="UniProtKB-ARBA"/>
</dbReference>
<dbReference type="AlphaFoldDB" id="A0AAD7ZEC5"/>
<evidence type="ECO:0000256" key="3">
    <source>
        <dbReference type="ARBA" id="ARBA00022679"/>
    </source>
</evidence>
<dbReference type="GO" id="GO:0046104">
    <property type="term" value="P:thymidine metabolic process"/>
    <property type="evidence" value="ECO:0007669"/>
    <property type="project" value="TreeGrafter"/>
</dbReference>
<dbReference type="InterPro" id="IPR001267">
    <property type="entry name" value="Thymidine_kinase"/>
</dbReference>
<dbReference type="SUPFAM" id="SSF52540">
    <property type="entry name" value="P-loop containing nucleoside triphosphate hydrolases"/>
    <property type="match status" value="1"/>
</dbReference>
<dbReference type="SUPFAM" id="SSF57716">
    <property type="entry name" value="Glucocorticoid receptor-like (DNA-binding domain)"/>
    <property type="match status" value="1"/>
</dbReference>
<comment type="caution">
    <text evidence="15">The sequence shown here is derived from an EMBL/GenBank/DDBJ whole genome shotgun (WGS) entry which is preliminary data.</text>
</comment>
<evidence type="ECO:0000313" key="15">
    <source>
        <dbReference type="EMBL" id="KAJ9578973.1"/>
    </source>
</evidence>
<dbReference type="Proteomes" id="UP001233999">
    <property type="component" value="Unassembled WGS sequence"/>
</dbReference>
<dbReference type="PIRSF" id="PIRSF035805">
    <property type="entry name" value="TK_cell"/>
    <property type="match status" value="1"/>
</dbReference>
<dbReference type="PROSITE" id="PS00603">
    <property type="entry name" value="TK_CELLULAR_TYPE"/>
    <property type="match status" value="1"/>
</dbReference>
<evidence type="ECO:0000256" key="4">
    <source>
        <dbReference type="ARBA" id="ARBA00022723"/>
    </source>
</evidence>
<dbReference type="Gene3D" id="3.40.50.300">
    <property type="entry name" value="P-loop containing nucleotide triphosphate hydrolases"/>
    <property type="match status" value="1"/>
</dbReference>